<evidence type="ECO:0000313" key="2">
    <source>
        <dbReference type="Proteomes" id="UP001054945"/>
    </source>
</evidence>
<name>A0AAV4T9M7_CAEEX</name>
<accession>A0AAV4T9M7</accession>
<organism evidence="1 2">
    <name type="scientific">Caerostris extrusa</name>
    <name type="common">Bark spider</name>
    <name type="synonym">Caerostris bankana</name>
    <dbReference type="NCBI Taxonomy" id="172846"/>
    <lineage>
        <taxon>Eukaryota</taxon>
        <taxon>Metazoa</taxon>
        <taxon>Ecdysozoa</taxon>
        <taxon>Arthropoda</taxon>
        <taxon>Chelicerata</taxon>
        <taxon>Arachnida</taxon>
        <taxon>Araneae</taxon>
        <taxon>Araneomorphae</taxon>
        <taxon>Entelegynae</taxon>
        <taxon>Araneoidea</taxon>
        <taxon>Araneidae</taxon>
        <taxon>Caerostris</taxon>
    </lineage>
</organism>
<reference evidence="1 2" key="1">
    <citation type="submission" date="2021-06" db="EMBL/GenBank/DDBJ databases">
        <title>Caerostris extrusa draft genome.</title>
        <authorList>
            <person name="Kono N."/>
            <person name="Arakawa K."/>
        </authorList>
    </citation>
    <scope>NUCLEOTIDE SEQUENCE [LARGE SCALE GENOMIC DNA]</scope>
</reference>
<comment type="caution">
    <text evidence="1">The sequence shown here is derived from an EMBL/GenBank/DDBJ whole genome shotgun (WGS) entry which is preliminary data.</text>
</comment>
<protein>
    <submittedName>
        <fullName evidence="1">Uncharacterized protein</fullName>
    </submittedName>
</protein>
<evidence type="ECO:0000313" key="1">
    <source>
        <dbReference type="EMBL" id="GIY42404.1"/>
    </source>
</evidence>
<proteinExistence type="predicted"/>
<dbReference type="AlphaFoldDB" id="A0AAV4T9M7"/>
<keyword evidence="2" id="KW-1185">Reference proteome</keyword>
<sequence>MTSQRRKFIDPTGGWTVRPQRRKRLQLSLTSPSRYCNSCAYNIISHHHQMERVAIKNYAARDNSKPPLEAL</sequence>
<dbReference type="Proteomes" id="UP001054945">
    <property type="component" value="Unassembled WGS sequence"/>
</dbReference>
<dbReference type="EMBL" id="BPLR01010846">
    <property type="protein sequence ID" value="GIY42404.1"/>
    <property type="molecule type" value="Genomic_DNA"/>
</dbReference>
<gene>
    <name evidence="1" type="ORF">CEXT_474711</name>
</gene>